<organism evidence="1 2">
    <name type="scientific">Sarocladium strictum</name>
    <name type="common">Black bundle disease fungus</name>
    <name type="synonym">Acremonium strictum</name>
    <dbReference type="NCBI Taxonomy" id="5046"/>
    <lineage>
        <taxon>Eukaryota</taxon>
        <taxon>Fungi</taxon>
        <taxon>Dikarya</taxon>
        <taxon>Ascomycota</taxon>
        <taxon>Pezizomycotina</taxon>
        <taxon>Sordariomycetes</taxon>
        <taxon>Hypocreomycetidae</taxon>
        <taxon>Hypocreales</taxon>
        <taxon>Sarocladiaceae</taxon>
        <taxon>Sarocladium</taxon>
    </lineage>
</organism>
<evidence type="ECO:0000313" key="2">
    <source>
        <dbReference type="Proteomes" id="UP001175261"/>
    </source>
</evidence>
<protein>
    <recommendedName>
        <fullName evidence="3">Fungal N-terminal domain-containing protein</fullName>
    </recommendedName>
</protein>
<keyword evidence="2" id="KW-1185">Reference proteome</keyword>
<accession>A0AA39G9G2</accession>
<name>A0AA39G9G2_SARSR</name>
<comment type="caution">
    <text evidence="1">The sequence shown here is derived from an EMBL/GenBank/DDBJ whole genome shotgun (WGS) entry which is preliminary data.</text>
</comment>
<gene>
    <name evidence="1" type="ORF">NLU13_8817</name>
</gene>
<evidence type="ECO:0008006" key="3">
    <source>
        <dbReference type="Google" id="ProtNLM"/>
    </source>
</evidence>
<dbReference type="AlphaFoldDB" id="A0AA39G9G2"/>
<dbReference type="Proteomes" id="UP001175261">
    <property type="component" value="Unassembled WGS sequence"/>
</dbReference>
<evidence type="ECO:0000313" key="1">
    <source>
        <dbReference type="EMBL" id="KAK0382901.1"/>
    </source>
</evidence>
<proteinExistence type="predicted"/>
<sequence>MDAAGLALGIIPVGLKIYKEIDSFIDSVKHAESETASLAQHVYLGRTLLDFLTEALRNNQPVHRTIEVTITNAFHNLRRELESANKVVAKLRGSKDLTTLENAVATKPTLAPLGKAKKYTFYWRRDKLKALEQHLSYCNSHLQTILQVYSIVKSQDAREEIQYHFSELKSELKLLQGLQVSNSKSIAVVERVAATAPLGPVVTETQLKKRLDTSEQIVSTTRNYTCLCQRKNQTKRASAGTRWVSLDREERTVTTHQAGCVYYSLETLRKEESYTLTINAREFWNRLSTSVAISINRPNSRFNQWSLSPQIRTFNLIELEKSPAIRLFDLADELEDVEWDDASMEKRARAYWHRSIIKVFQTGKASPFDVDCHSNRPILHYMPFSSHRNSTPYVQLIWDTLYQLNFSEHMMLCNGLKPWAWYFSKSLPLDGTKLEPELLPWNLERWLEPDEIPEALLEGKAPADGKLARSFVLAIIMHDRRALLESSNVGPLCQAIIMRSSSKAIELLDDNVSSWDEPFLGRESTICAIDLAIMWFPELINTFLQGKTTDDTRINRQRLPRPHPSRHSFLEVAINFGLRHGERFGKANRDDYLAMIHFALEEDYPVYFHRISLHLGDAEDAVLVHLVERRRRLLDLAQRRLHQSKEQTPCIFEGALVDENVERIIQSFAKEGIAIPEALHPRNLQDPTPLGGSIFEYAWHSEDLCDRLHELGFDPEGFVRSRCRAGPFPMVPLLSPRRWDSWKFLWLEHVVRVSKTGIGQLAISGEEHSGQDLLKTCRLDAQLAQQQQGPMAGPPFVHTLMAFVGHCIPAKFASGFVLPSDAISPPVKPHLQSEYHDKCDCACSISGCTPLNVFIKPVLLGWSPEASLPRYLERVKYLIQVVQVIYGDEKLSTGAFMEMLRYCTFECLGCRHTCCKEPMDRYVYGWLPT</sequence>
<dbReference type="EMBL" id="JAPDFR010000009">
    <property type="protein sequence ID" value="KAK0382901.1"/>
    <property type="molecule type" value="Genomic_DNA"/>
</dbReference>
<reference evidence="1" key="1">
    <citation type="submission" date="2022-10" db="EMBL/GenBank/DDBJ databases">
        <title>Determination and structural analysis of whole genome sequence of Sarocladium strictum F4-1.</title>
        <authorList>
            <person name="Hu L."/>
            <person name="Jiang Y."/>
        </authorList>
    </citation>
    <scope>NUCLEOTIDE SEQUENCE</scope>
    <source>
        <strain evidence="1">F4-1</strain>
    </source>
</reference>